<keyword evidence="2" id="KW-1185">Reference proteome</keyword>
<reference evidence="1" key="1">
    <citation type="journal article" date="2021" name="Open Biol.">
        <title>Shared evolutionary footprints suggest mitochondrial oxidative damage underlies multiple complex I losses in fungi.</title>
        <authorList>
            <person name="Schikora-Tamarit M.A."/>
            <person name="Marcet-Houben M."/>
            <person name="Nosek J."/>
            <person name="Gabaldon T."/>
        </authorList>
    </citation>
    <scope>NUCLEOTIDE SEQUENCE</scope>
    <source>
        <strain evidence="1">NCAIM Y.01608</strain>
    </source>
</reference>
<evidence type="ECO:0000313" key="2">
    <source>
        <dbReference type="Proteomes" id="UP000788993"/>
    </source>
</evidence>
<protein>
    <submittedName>
        <fullName evidence="1">Uncharacterized protein</fullName>
    </submittedName>
</protein>
<dbReference type="Proteomes" id="UP000788993">
    <property type="component" value="Unassembled WGS sequence"/>
</dbReference>
<dbReference type="AlphaFoldDB" id="A0A9P8PHL0"/>
<dbReference type="EMBL" id="JAEUBD010000763">
    <property type="protein sequence ID" value="KAH3672478.1"/>
    <property type="molecule type" value="Genomic_DNA"/>
</dbReference>
<name>A0A9P8PHL0_9ASCO</name>
<sequence length="147" mass="16056">MLILNMSTTCSYISGVNVILVVLMKDVNSYTTSSPLVDPEAVTGVGVCICGAWDCKTDLLDDVEEGEPAKELSTAECIDDCSEDPDWDFFSGIAPMLEEVELDSELEDFCFSGFLLISSFLSFFFSPLADPALDLNLCLNPFIILRA</sequence>
<organism evidence="1 2">
    <name type="scientific">Ogataea polymorpha</name>
    <dbReference type="NCBI Taxonomy" id="460523"/>
    <lineage>
        <taxon>Eukaryota</taxon>
        <taxon>Fungi</taxon>
        <taxon>Dikarya</taxon>
        <taxon>Ascomycota</taxon>
        <taxon>Saccharomycotina</taxon>
        <taxon>Pichiomycetes</taxon>
        <taxon>Pichiales</taxon>
        <taxon>Pichiaceae</taxon>
        <taxon>Ogataea</taxon>
    </lineage>
</organism>
<evidence type="ECO:0000313" key="1">
    <source>
        <dbReference type="EMBL" id="KAH3672478.1"/>
    </source>
</evidence>
<accession>A0A9P8PHL0</accession>
<gene>
    <name evidence="1" type="ORF">OGATHE_002319</name>
</gene>
<proteinExistence type="predicted"/>
<comment type="caution">
    <text evidence="1">The sequence shown here is derived from an EMBL/GenBank/DDBJ whole genome shotgun (WGS) entry which is preliminary data.</text>
</comment>
<reference evidence="1" key="2">
    <citation type="submission" date="2021-01" db="EMBL/GenBank/DDBJ databases">
        <authorList>
            <person name="Schikora-Tamarit M.A."/>
        </authorList>
    </citation>
    <scope>NUCLEOTIDE SEQUENCE</scope>
    <source>
        <strain evidence="1">NCAIM Y.01608</strain>
    </source>
</reference>